<evidence type="ECO:0000313" key="1">
    <source>
        <dbReference type="EMBL" id="KAK1753219.1"/>
    </source>
</evidence>
<comment type="caution">
    <text evidence="1">The sequence shown here is derived from an EMBL/GenBank/DDBJ whole genome shotgun (WGS) entry which is preliminary data.</text>
</comment>
<name>A0AAJ0B7N9_9PEZI</name>
<dbReference type="AlphaFoldDB" id="A0AAJ0B7N9"/>
<organism evidence="1 2">
    <name type="scientific">Echria macrotheca</name>
    <dbReference type="NCBI Taxonomy" id="438768"/>
    <lineage>
        <taxon>Eukaryota</taxon>
        <taxon>Fungi</taxon>
        <taxon>Dikarya</taxon>
        <taxon>Ascomycota</taxon>
        <taxon>Pezizomycotina</taxon>
        <taxon>Sordariomycetes</taxon>
        <taxon>Sordariomycetidae</taxon>
        <taxon>Sordariales</taxon>
        <taxon>Schizotheciaceae</taxon>
        <taxon>Echria</taxon>
    </lineage>
</organism>
<dbReference type="EMBL" id="MU839838">
    <property type="protein sequence ID" value="KAK1753219.1"/>
    <property type="molecule type" value="Genomic_DNA"/>
</dbReference>
<keyword evidence="2" id="KW-1185">Reference proteome</keyword>
<protein>
    <submittedName>
        <fullName evidence="1">Uncharacterized protein</fullName>
    </submittedName>
</protein>
<feature type="non-terminal residue" evidence="1">
    <location>
        <position position="1"/>
    </location>
</feature>
<reference evidence="1" key="1">
    <citation type="submission" date="2023-06" db="EMBL/GenBank/DDBJ databases">
        <title>Genome-scale phylogeny and comparative genomics of the fungal order Sordariales.</title>
        <authorList>
            <consortium name="Lawrence Berkeley National Laboratory"/>
            <person name="Hensen N."/>
            <person name="Bonometti L."/>
            <person name="Westerberg I."/>
            <person name="Brannstrom I.O."/>
            <person name="Guillou S."/>
            <person name="Cros-Aarteil S."/>
            <person name="Calhoun S."/>
            <person name="Haridas S."/>
            <person name="Kuo A."/>
            <person name="Mondo S."/>
            <person name="Pangilinan J."/>
            <person name="Riley R."/>
            <person name="Labutti K."/>
            <person name="Andreopoulos B."/>
            <person name="Lipzen A."/>
            <person name="Chen C."/>
            <person name="Yanf M."/>
            <person name="Daum C."/>
            <person name="Ng V."/>
            <person name="Clum A."/>
            <person name="Steindorff A."/>
            <person name="Ohm R."/>
            <person name="Martin F."/>
            <person name="Silar P."/>
            <person name="Natvig D."/>
            <person name="Lalanne C."/>
            <person name="Gautier V."/>
            <person name="Ament-Velasquez S.L."/>
            <person name="Kruys A."/>
            <person name="Hutchinson M.I."/>
            <person name="Powell A.J."/>
            <person name="Barry K."/>
            <person name="Miller A.N."/>
            <person name="Grigoriev I.V."/>
            <person name="Debuchy R."/>
            <person name="Gladieux P."/>
            <person name="Thoren M.H."/>
            <person name="Johannesson H."/>
        </authorList>
    </citation>
    <scope>NUCLEOTIDE SEQUENCE</scope>
    <source>
        <strain evidence="1">PSN4</strain>
    </source>
</reference>
<sequence length="229" mass="26299">KCLPLQRREEVVSLNLASLKFSRCSPRLQPSAFRPFFLGRHTPRQKSTMDELIINDISWATATADPTVESLEMFETDYFLVEFIDMPFPPSPALLEHLRVLAAARVQYLGRKVWLCRFSLKTKVHIYEHGNPEFAARIESFPLGFVVHPLLKDGNPEDVIKVQIRLHADVTYGCRDDLKIMIVQITGFSQETLRFCGNVLMNVDARRDQLPALAKIDEVYTIRKNPDQL</sequence>
<evidence type="ECO:0000313" key="2">
    <source>
        <dbReference type="Proteomes" id="UP001239445"/>
    </source>
</evidence>
<proteinExistence type="predicted"/>
<gene>
    <name evidence="1" type="ORF">QBC47DRAFT_431624</name>
</gene>
<accession>A0AAJ0B7N9</accession>
<dbReference type="Proteomes" id="UP001239445">
    <property type="component" value="Unassembled WGS sequence"/>
</dbReference>